<proteinExistence type="predicted"/>
<keyword evidence="1" id="KW-0472">Membrane</keyword>
<reference evidence="3 4" key="1">
    <citation type="submission" date="2019-07" db="EMBL/GenBank/DDBJ databases">
        <title>Whole genome shotgun sequence of Methylobacterium haplocladii NBRC 107714.</title>
        <authorList>
            <person name="Hosoyama A."/>
            <person name="Uohara A."/>
            <person name="Ohji S."/>
            <person name="Ichikawa N."/>
        </authorList>
    </citation>
    <scope>NUCLEOTIDE SEQUENCE [LARGE SCALE GENOMIC DNA]</scope>
    <source>
        <strain evidence="3 4">NBRC 107714</strain>
    </source>
</reference>
<dbReference type="EMBL" id="BJZT01000008">
    <property type="protein sequence ID" value="GEO98612.1"/>
    <property type="molecule type" value="Genomic_DNA"/>
</dbReference>
<comment type="caution">
    <text evidence="3">The sequence shown here is derived from an EMBL/GenBank/DDBJ whole genome shotgun (WGS) entry which is preliminary data.</text>
</comment>
<feature type="domain" description="TadE-like" evidence="2">
    <location>
        <begin position="6"/>
        <end position="47"/>
    </location>
</feature>
<feature type="transmembrane region" description="Helical" evidence="1">
    <location>
        <begin position="12"/>
        <end position="34"/>
    </location>
</feature>
<evidence type="ECO:0000313" key="3">
    <source>
        <dbReference type="EMBL" id="GEO98612.1"/>
    </source>
</evidence>
<evidence type="ECO:0000259" key="2">
    <source>
        <dbReference type="Pfam" id="PF07811"/>
    </source>
</evidence>
<keyword evidence="4" id="KW-1185">Reference proteome</keyword>
<dbReference type="Pfam" id="PF07811">
    <property type="entry name" value="TadE"/>
    <property type="match status" value="1"/>
</dbReference>
<protein>
    <recommendedName>
        <fullName evidence="2">TadE-like domain-containing protein</fullName>
    </recommendedName>
</protein>
<keyword evidence="1" id="KW-1133">Transmembrane helix</keyword>
<evidence type="ECO:0000256" key="1">
    <source>
        <dbReference type="SAM" id="Phobius"/>
    </source>
</evidence>
<dbReference type="InterPro" id="IPR012495">
    <property type="entry name" value="TadE-like_dom"/>
</dbReference>
<name>A0A512ILU5_9HYPH</name>
<dbReference type="RefSeq" id="WP_170249026.1">
    <property type="nucleotide sequence ID" value="NZ_BJZT01000008.1"/>
</dbReference>
<evidence type="ECO:0000313" key="4">
    <source>
        <dbReference type="Proteomes" id="UP000321258"/>
    </source>
</evidence>
<dbReference type="AlphaFoldDB" id="A0A512ILU5"/>
<gene>
    <name evidence="3" type="ORF">MHA02_10000</name>
</gene>
<accession>A0A512ILU5</accession>
<keyword evidence="1" id="KW-0812">Transmembrane</keyword>
<dbReference type="Proteomes" id="UP000321258">
    <property type="component" value="Unassembled WGS sequence"/>
</dbReference>
<sequence length="143" mass="15271">MADETGASAVEFALVVFPFLALCLGILQFVFLHYTQQTLSDALYSSASNPESELTLGNKAGYIAKVCAKVVFQTDCLSSTNGIKIELMRLDDLPTTTTAITGSTFSSGASGDVLVLRATMPTPQIVAFIPQLTAKDSVIFRRP</sequence>
<organism evidence="3 4">
    <name type="scientific">Methylobacterium haplocladii</name>
    <dbReference type="NCBI Taxonomy" id="1176176"/>
    <lineage>
        <taxon>Bacteria</taxon>
        <taxon>Pseudomonadati</taxon>
        <taxon>Pseudomonadota</taxon>
        <taxon>Alphaproteobacteria</taxon>
        <taxon>Hyphomicrobiales</taxon>
        <taxon>Methylobacteriaceae</taxon>
        <taxon>Methylobacterium</taxon>
    </lineage>
</organism>